<dbReference type="Pfam" id="PF20398">
    <property type="entry name" value="DUF6691"/>
    <property type="match status" value="1"/>
</dbReference>
<keyword evidence="1" id="KW-0812">Transmembrane</keyword>
<keyword evidence="1" id="KW-0472">Membrane</keyword>
<feature type="transmembrane region" description="Helical" evidence="1">
    <location>
        <begin position="87"/>
        <end position="107"/>
    </location>
</feature>
<feature type="transmembrane region" description="Helical" evidence="1">
    <location>
        <begin position="113"/>
        <end position="137"/>
    </location>
</feature>
<feature type="transmembrane region" description="Helical" evidence="1">
    <location>
        <begin position="7"/>
        <end position="29"/>
    </location>
</feature>
<evidence type="ECO:0000313" key="3">
    <source>
        <dbReference type="Proteomes" id="UP000198305"/>
    </source>
</evidence>
<sequence>MEDRQQWVPLVTALIAGLLFGAGLVLSGMINPGKVLAFLDITGVWDPSLAFVMLGAIPVAAVGFYIMRAKERSVLRQEMQIPKNRQLDTRLIGGAALFGIGWGLVGYCPGPAVASLGVGGISSAIFVIAMVAGMWLYQLFELRYGH</sequence>
<keyword evidence="1" id="KW-1133">Transmembrane helix</keyword>
<evidence type="ECO:0000313" key="2">
    <source>
        <dbReference type="EMBL" id="SNR68967.1"/>
    </source>
</evidence>
<evidence type="ECO:0008006" key="4">
    <source>
        <dbReference type="Google" id="ProtNLM"/>
    </source>
</evidence>
<gene>
    <name evidence="2" type="ORF">SAMN05192560_0499</name>
</gene>
<proteinExistence type="predicted"/>
<dbReference type="InterPro" id="IPR046513">
    <property type="entry name" value="DUF6691"/>
</dbReference>
<keyword evidence="3" id="KW-1185">Reference proteome</keyword>
<dbReference type="AlphaFoldDB" id="A0A238YCV2"/>
<reference evidence="3" key="1">
    <citation type="submission" date="2017-06" db="EMBL/GenBank/DDBJ databases">
        <authorList>
            <person name="Varghese N."/>
            <person name="Submissions S."/>
        </authorList>
    </citation>
    <scope>NUCLEOTIDE SEQUENCE [LARGE SCALE GENOMIC DNA]</scope>
    <source>
        <strain evidence="3">Ca-68</strain>
    </source>
</reference>
<dbReference type="EMBL" id="FZOA01000002">
    <property type="protein sequence ID" value="SNR68967.1"/>
    <property type="molecule type" value="Genomic_DNA"/>
</dbReference>
<dbReference type="Proteomes" id="UP000198305">
    <property type="component" value="Unassembled WGS sequence"/>
</dbReference>
<dbReference type="RefSeq" id="WP_089374660.1">
    <property type="nucleotide sequence ID" value="NZ_FZOA01000002.1"/>
</dbReference>
<name>A0A238YCV2_9PROT</name>
<dbReference type="OrthoDB" id="9790409at2"/>
<evidence type="ECO:0000256" key="1">
    <source>
        <dbReference type="SAM" id="Phobius"/>
    </source>
</evidence>
<protein>
    <recommendedName>
        <fullName evidence="4">Sulphur transport domain-containing protein</fullName>
    </recommendedName>
</protein>
<organism evidence="2 3">
    <name type="scientific">Methylobacillus rhizosphaerae</name>
    <dbReference type="NCBI Taxonomy" id="551994"/>
    <lineage>
        <taxon>Bacteria</taxon>
        <taxon>Pseudomonadati</taxon>
        <taxon>Pseudomonadota</taxon>
        <taxon>Betaproteobacteria</taxon>
        <taxon>Nitrosomonadales</taxon>
        <taxon>Methylophilaceae</taxon>
        <taxon>Methylobacillus</taxon>
    </lineage>
</organism>
<feature type="transmembrane region" description="Helical" evidence="1">
    <location>
        <begin position="49"/>
        <end position="67"/>
    </location>
</feature>
<accession>A0A238YCV2</accession>